<feature type="chain" id="PRO_5003940719" description="Cytochrome c domain-containing protein" evidence="1">
    <location>
        <begin position="31"/>
        <end position="766"/>
    </location>
</feature>
<evidence type="ECO:0000256" key="1">
    <source>
        <dbReference type="SAM" id="SignalP"/>
    </source>
</evidence>
<dbReference type="AlphaFoldDB" id="L0DAC3"/>
<evidence type="ECO:0000313" key="2">
    <source>
        <dbReference type="EMBL" id="AGA25805.1"/>
    </source>
</evidence>
<dbReference type="EMBL" id="CP003364">
    <property type="protein sequence ID" value="AGA25805.1"/>
    <property type="molecule type" value="Genomic_DNA"/>
</dbReference>
<dbReference type="STRING" id="886293.Sinac_1423"/>
<accession>L0DAC3</accession>
<dbReference type="SUPFAM" id="SSF46626">
    <property type="entry name" value="Cytochrome c"/>
    <property type="match status" value="1"/>
</dbReference>
<keyword evidence="1" id="KW-0732">Signal</keyword>
<dbReference type="RefSeq" id="WP_015244979.1">
    <property type="nucleotide sequence ID" value="NC_019892.1"/>
</dbReference>
<proteinExistence type="predicted"/>
<sequence>MSTGRQRLVAGGTMAALALAALWGVGGDRAALAAEGDEVEYTFGRPVKDDEQTYDWYRKTHADWAAKRYGVDPNAVGDGMDTWHWWCGIDNPGFWREMAKLTSRKENVFTARIDLLRMLHTLPRSERWEKIGLINDPDCVAADKPDQYGLRIDRMKDGTLTWDPDVFGFSSGVVGLQLFKNKNFDAKKWSIDKYLDDASGVEPPYLVGMACTVCHTAFNPNRPPKNPAEPKWENLDSHIGSQYFREGMLFGFDMPKDSFAWQYLHNQSPGTSETTRFPTDFINGPILINSIYRLNDRLKLTRADRISPEQKVMMQSINKHVGLPENDGIGGTDAKPTYRSPRVLSTGADSMGLVIAATRVYVNEGSGYKDWFPTWALNPYDLKGSRERGFKQEEFDILGKIRKDPKSPWMQTEARMPNMALYLSTHDGFKLRDAIEAEGKGGKNGKDYLATDADVLRKGKIAFADHCVRCHSSKKPDNLPEDAEAQKKAWRELVLRDDFLADNFLSDDERYPCSELGTHIGRTLSPNWDAGGGYGQMSSLGFKLNQEGTEQVFDHDKNGKLIPLYNPLTGKHDIKFIAKKLFYRTPTLVSIWATAPYLHNNSVGLYNGDPSVAGRMAAYEDGLTKLLWPERRLGVRSMLVTTRDSKLPDFLPMLMKQMPEFSDLPGLDLDLINVPKDTPVNLIMNLHAKDVKWVLQDYVDGILQDQPREKFAELQTKNHARGQQRLLEKLVEVNMCPDFIEDRGHTYGRELDDDDKRALIDYMKHF</sequence>
<dbReference type="OrthoDB" id="9805202at2"/>
<dbReference type="eggNOG" id="COG2010">
    <property type="taxonomic scope" value="Bacteria"/>
</dbReference>
<dbReference type="GO" id="GO:0009055">
    <property type="term" value="F:electron transfer activity"/>
    <property type="evidence" value="ECO:0007669"/>
    <property type="project" value="InterPro"/>
</dbReference>
<dbReference type="GO" id="GO:0004130">
    <property type="term" value="F:cytochrome-c peroxidase activity"/>
    <property type="evidence" value="ECO:0007669"/>
    <property type="project" value="TreeGrafter"/>
</dbReference>
<name>L0DAC3_SINAD</name>
<evidence type="ECO:0000313" key="3">
    <source>
        <dbReference type="Proteomes" id="UP000010798"/>
    </source>
</evidence>
<protein>
    <recommendedName>
        <fullName evidence="4">Cytochrome c domain-containing protein</fullName>
    </recommendedName>
</protein>
<dbReference type="Pfam" id="PF21419">
    <property type="entry name" value="RoxA-like_Cyt-c"/>
    <property type="match status" value="1"/>
</dbReference>
<evidence type="ECO:0008006" key="4">
    <source>
        <dbReference type="Google" id="ProtNLM"/>
    </source>
</evidence>
<organism evidence="2 3">
    <name type="scientific">Singulisphaera acidiphila (strain ATCC BAA-1392 / DSM 18658 / VKM B-2454 / MOB10)</name>
    <dbReference type="NCBI Taxonomy" id="886293"/>
    <lineage>
        <taxon>Bacteria</taxon>
        <taxon>Pseudomonadati</taxon>
        <taxon>Planctomycetota</taxon>
        <taxon>Planctomycetia</taxon>
        <taxon>Isosphaerales</taxon>
        <taxon>Isosphaeraceae</taxon>
        <taxon>Singulisphaera</taxon>
    </lineage>
</organism>
<reference evidence="2 3" key="1">
    <citation type="submission" date="2012-02" db="EMBL/GenBank/DDBJ databases">
        <title>Complete sequence of chromosome of Singulisphaera acidiphila DSM 18658.</title>
        <authorList>
            <consortium name="US DOE Joint Genome Institute (JGI-PGF)"/>
            <person name="Lucas S."/>
            <person name="Copeland A."/>
            <person name="Lapidus A."/>
            <person name="Glavina del Rio T."/>
            <person name="Dalin E."/>
            <person name="Tice H."/>
            <person name="Bruce D."/>
            <person name="Goodwin L."/>
            <person name="Pitluck S."/>
            <person name="Peters L."/>
            <person name="Ovchinnikova G."/>
            <person name="Chertkov O."/>
            <person name="Kyrpides N."/>
            <person name="Mavromatis K."/>
            <person name="Ivanova N."/>
            <person name="Brettin T."/>
            <person name="Detter J.C."/>
            <person name="Han C."/>
            <person name="Larimer F."/>
            <person name="Land M."/>
            <person name="Hauser L."/>
            <person name="Markowitz V."/>
            <person name="Cheng J.-F."/>
            <person name="Hugenholtz P."/>
            <person name="Woyke T."/>
            <person name="Wu D."/>
            <person name="Tindall B."/>
            <person name="Pomrenke H."/>
            <person name="Brambilla E."/>
            <person name="Klenk H.-P."/>
            <person name="Eisen J.A."/>
        </authorList>
    </citation>
    <scope>NUCLEOTIDE SEQUENCE [LARGE SCALE GENOMIC DNA]</scope>
    <source>
        <strain evidence="3">ATCC BAA-1392 / DSM 18658 / VKM B-2454 / MOB10</strain>
    </source>
</reference>
<dbReference type="KEGG" id="saci:Sinac_1423"/>
<dbReference type="Gene3D" id="1.10.760.10">
    <property type="entry name" value="Cytochrome c-like domain"/>
    <property type="match status" value="1"/>
</dbReference>
<dbReference type="PANTHER" id="PTHR30600:SF9">
    <property type="entry name" value="BLR7738 PROTEIN"/>
    <property type="match status" value="1"/>
</dbReference>
<dbReference type="InterPro" id="IPR051395">
    <property type="entry name" value="Cytochrome_c_Peroxidase/MauG"/>
</dbReference>
<dbReference type="PANTHER" id="PTHR30600">
    <property type="entry name" value="CYTOCHROME C PEROXIDASE-RELATED"/>
    <property type="match status" value="1"/>
</dbReference>
<gene>
    <name evidence="2" type="ordered locus">Sinac_1423</name>
</gene>
<dbReference type="Proteomes" id="UP000010798">
    <property type="component" value="Chromosome"/>
</dbReference>
<feature type="signal peptide" evidence="1">
    <location>
        <begin position="1"/>
        <end position="30"/>
    </location>
</feature>
<dbReference type="HOGENOM" id="CLU_346441_0_0_0"/>
<dbReference type="InterPro" id="IPR036909">
    <property type="entry name" value="Cyt_c-like_dom_sf"/>
</dbReference>
<dbReference type="GO" id="GO:0020037">
    <property type="term" value="F:heme binding"/>
    <property type="evidence" value="ECO:0007669"/>
    <property type="project" value="InterPro"/>
</dbReference>
<keyword evidence="3" id="KW-1185">Reference proteome</keyword>